<dbReference type="FunFam" id="3.40.50.300:FF:002141">
    <property type="entry name" value="Dynein heavy chain"/>
    <property type="match status" value="1"/>
</dbReference>
<dbReference type="PANTHER" id="PTHR46961:SF8">
    <property type="entry name" value="DYNEIN AXONEMAL HEAVY CHAIN 7"/>
    <property type="match status" value="1"/>
</dbReference>
<keyword evidence="11" id="KW-0966">Cell projection</keyword>
<sequence>MKKSQYPASVVKLKLPMVNGTLDIYQVVQKELLPTPAKSHYTFNLRDIGKVFLGMRYAPAGIEDTDKLTRIWAHECLRVFHDRLTNEDDREWFYKMLADMIEKHFKERFGKVFAPITRSTSRADTRGDALRYIMAGDFMKLGADNMQYDEITDENAVFKVMESYLEDYNANTNKPMNLVLFLFAIHHVCRICRVIKQPGGNVLLVGVGGSGRQSLAKLAASIEMFSVSQVELTKSYGMTEWREDLRQVLRKAGELDKRVMFLFSDTQIKKEGFIEDINSLLNTGEVPNLFEQGDVSMIAENVRGRAKRDGREGTRAQLFAYFVDECQRNLRVALVCV</sequence>
<evidence type="ECO:0000256" key="11">
    <source>
        <dbReference type="ARBA" id="ARBA00023273"/>
    </source>
</evidence>
<evidence type="ECO:0008006" key="16">
    <source>
        <dbReference type="Google" id="ProtNLM"/>
    </source>
</evidence>
<evidence type="ECO:0000256" key="9">
    <source>
        <dbReference type="ARBA" id="ARBA00023175"/>
    </source>
</evidence>
<dbReference type="InterPro" id="IPR027417">
    <property type="entry name" value="P-loop_NTPase"/>
</dbReference>
<dbReference type="GO" id="GO:0051959">
    <property type="term" value="F:dynein light intermediate chain binding"/>
    <property type="evidence" value="ECO:0007669"/>
    <property type="project" value="InterPro"/>
</dbReference>
<dbReference type="GO" id="GO:0030286">
    <property type="term" value="C:dynein complex"/>
    <property type="evidence" value="ECO:0007669"/>
    <property type="project" value="UniProtKB-KW"/>
</dbReference>
<dbReference type="GO" id="GO:0045505">
    <property type="term" value="F:dynein intermediate chain binding"/>
    <property type="evidence" value="ECO:0007669"/>
    <property type="project" value="InterPro"/>
</dbReference>
<comment type="caution">
    <text evidence="14">The sequence shown here is derived from an EMBL/GenBank/DDBJ whole genome shotgun (WGS) entry which is preliminary data.</text>
</comment>
<dbReference type="Gene3D" id="1.20.920.30">
    <property type="match status" value="1"/>
</dbReference>
<dbReference type="OrthoDB" id="535379at2759"/>
<reference evidence="14 15" key="1">
    <citation type="journal article" date="2018" name="Cell">
        <title>The Chara Genome: Secondary Complexity and Implications for Plant Terrestrialization.</title>
        <authorList>
            <person name="Nishiyama T."/>
            <person name="Sakayama H."/>
            <person name="Vries J.D."/>
            <person name="Buschmann H."/>
            <person name="Saint-Marcoux D."/>
            <person name="Ullrich K.K."/>
            <person name="Haas F.B."/>
            <person name="Vanderstraeten L."/>
            <person name="Becker D."/>
            <person name="Lang D."/>
            <person name="Vosolsobe S."/>
            <person name="Rombauts S."/>
            <person name="Wilhelmsson P.K.I."/>
            <person name="Janitza P."/>
            <person name="Kern R."/>
            <person name="Heyl A."/>
            <person name="Rumpler F."/>
            <person name="Villalobos L.I.A.C."/>
            <person name="Clay J.M."/>
            <person name="Skokan R."/>
            <person name="Toyoda A."/>
            <person name="Suzuki Y."/>
            <person name="Kagoshima H."/>
            <person name="Schijlen E."/>
            <person name="Tajeshwar N."/>
            <person name="Catarino B."/>
            <person name="Hetherington A.J."/>
            <person name="Saltykova A."/>
            <person name="Bonnot C."/>
            <person name="Breuninger H."/>
            <person name="Symeonidi A."/>
            <person name="Radhakrishnan G.V."/>
            <person name="Van Nieuwerburgh F."/>
            <person name="Deforce D."/>
            <person name="Chang C."/>
            <person name="Karol K.G."/>
            <person name="Hedrich R."/>
            <person name="Ulvskov P."/>
            <person name="Glockner G."/>
            <person name="Delwiche C.F."/>
            <person name="Petrasek J."/>
            <person name="Van de Peer Y."/>
            <person name="Friml J."/>
            <person name="Beilby M."/>
            <person name="Dolan L."/>
            <person name="Kohara Y."/>
            <person name="Sugano S."/>
            <person name="Fujiyama A."/>
            <person name="Delaux P.-M."/>
            <person name="Quint M."/>
            <person name="TheiBen G."/>
            <person name="Hagemann M."/>
            <person name="Harholt J."/>
            <person name="Dunand C."/>
            <person name="Zachgo S."/>
            <person name="Langdale J."/>
            <person name="Maumus F."/>
            <person name="Straeten D.V.D."/>
            <person name="Gould S.B."/>
            <person name="Rensing S.A."/>
        </authorList>
    </citation>
    <scope>NUCLEOTIDE SEQUENCE [LARGE SCALE GENOMIC DNA]</scope>
    <source>
        <strain evidence="14 15">S276</strain>
    </source>
</reference>
<evidence type="ECO:0000256" key="2">
    <source>
        <dbReference type="ARBA" id="ARBA00022490"/>
    </source>
</evidence>
<dbReference type="GO" id="GO:0005930">
    <property type="term" value="C:axoneme"/>
    <property type="evidence" value="ECO:0007669"/>
    <property type="project" value="UniProtKB-SubCell"/>
</dbReference>
<keyword evidence="7" id="KW-0175">Coiled coil</keyword>
<keyword evidence="8" id="KW-0969">Cilium</keyword>
<accession>A0A388LI59</accession>
<dbReference type="GO" id="GO:0005524">
    <property type="term" value="F:ATP binding"/>
    <property type="evidence" value="ECO:0007669"/>
    <property type="project" value="UniProtKB-KW"/>
</dbReference>
<dbReference type="Proteomes" id="UP000265515">
    <property type="component" value="Unassembled WGS sequence"/>
</dbReference>
<dbReference type="FunFam" id="1.20.920.30:FF:000002">
    <property type="entry name" value="Dynein axonemal heavy chain 3"/>
    <property type="match status" value="1"/>
</dbReference>
<evidence type="ECO:0000256" key="7">
    <source>
        <dbReference type="ARBA" id="ARBA00023054"/>
    </source>
</evidence>
<evidence type="ECO:0000256" key="1">
    <source>
        <dbReference type="ARBA" id="ARBA00004430"/>
    </source>
</evidence>
<evidence type="ECO:0000259" key="12">
    <source>
        <dbReference type="Pfam" id="PF12780"/>
    </source>
</evidence>
<keyword evidence="15" id="KW-1185">Reference proteome</keyword>
<evidence type="ECO:0000256" key="4">
    <source>
        <dbReference type="ARBA" id="ARBA00022741"/>
    </source>
</evidence>
<evidence type="ECO:0000256" key="5">
    <source>
        <dbReference type="ARBA" id="ARBA00022840"/>
    </source>
</evidence>
<dbReference type="Gramene" id="GBG81999">
    <property type="protein sequence ID" value="GBG81999"/>
    <property type="gene ID" value="CBR_g34179"/>
</dbReference>
<keyword evidence="2" id="KW-0963">Cytoplasm</keyword>
<protein>
    <recommendedName>
        <fullName evidence="16">Dynein heavy chain AAA module D4 domain-containing protein</fullName>
    </recommendedName>
</protein>
<evidence type="ECO:0000256" key="8">
    <source>
        <dbReference type="ARBA" id="ARBA00023069"/>
    </source>
</evidence>
<keyword evidence="3" id="KW-0493">Microtubule</keyword>
<dbReference type="GO" id="GO:0007018">
    <property type="term" value="P:microtubule-based movement"/>
    <property type="evidence" value="ECO:0007669"/>
    <property type="project" value="InterPro"/>
</dbReference>
<proteinExistence type="predicted"/>
<dbReference type="Pfam" id="PF17857">
    <property type="entry name" value="AAA_lid_1"/>
    <property type="match status" value="1"/>
</dbReference>
<feature type="domain" description="Dynein heavy chain 3 AAA+ lid" evidence="13">
    <location>
        <begin position="18"/>
        <end position="107"/>
    </location>
</feature>
<dbReference type="EMBL" id="BFEA01000393">
    <property type="protein sequence ID" value="GBG81999.1"/>
    <property type="molecule type" value="Genomic_DNA"/>
</dbReference>
<evidence type="ECO:0000259" key="13">
    <source>
        <dbReference type="Pfam" id="PF17857"/>
    </source>
</evidence>
<name>A0A388LI59_CHABU</name>
<keyword evidence="4" id="KW-0547">Nucleotide-binding</keyword>
<keyword evidence="9" id="KW-0505">Motor protein</keyword>
<keyword evidence="6" id="KW-0243">Dynein</keyword>
<evidence type="ECO:0000256" key="6">
    <source>
        <dbReference type="ARBA" id="ARBA00023017"/>
    </source>
</evidence>
<gene>
    <name evidence="14" type="ORF">CBR_g34179</name>
</gene>
<feature type="domain" description="Dynein heavy chain AAA module D4" evidence="12">
    <location>
        <begin position="176"/>
        <end position="335"/>
    </location>
</feature>
<dbReference type="AlphaFoldDB" id="A0A388LI59"/>
<evidence type="ECO:0000313" key="15">
    <source>
        <dbReference type="Proteomes" id="UP000265515"/>
    </source>
</evidence>
<dbReference type="InterPro" id="IPR024317">
    <property type="entry name" value="Dynein_heavy_chain_D4_dom"/>
</dbReference>
<dbReference type="STRING" id="69332.A0A388LI59"/>
<dbReference type="Pfam" id="PF12780">
    <property type="entry name" value="AAA_8"/>
    <property type="match status" value="1"/>
</dbReference>
<dbReference type="GO" id="GO:0005874">
    <property type="term" value="C:microtubule"/>
    <property type="evidence" value="ECO:0007669"/>
    <property type="project" value="UniProtKB-KW"/>
</dbReference>
<dbReference type="PANTHER" id="PTHR46961">
    <property type="entry name" value="DYNEIN HEAVY CHAIN 1, AXONEMAL-LIKE PROTEIN"/>
    <property type="match status" value="1"/>
</dbReference>
<comment type="subcellular location">
    <subcellularLocation>
        <location evidence="1">Cytoplasm</location>
        <location evidence="1">Cytoskeleton</location>
        <location evidence="1">Cilium axoneme</location>
    </subcellularLocation>
</comment>
<dbReference type="SUPFAM" id="SSF52540">
    <property type="entry name" value="P-loop containing nucleoside triphosphate hydrolases"/>
    <property type="match status" value="1"/>
</dbReference>
<dbReference type="InterPro" id="IPR026983">
    <property type="entry name" value="DHC"/>
</dbReference>
<dbReference type="Gene3D" id="3.40.50.300">
    <property type="entry name" value="P-loop containing nucleotide triphosphate hydrolases"/>
    <property type="match status" value="1"/>
</dbReference>
<evidence type="ECO:0000256" key="3">
    <source>
        <dbReference type="ARBA" id="ARBA00022701"/>
    </source>
</evidence>
<organism evidence="14 15">
    <name type="scientific">Chara braunii</name>
    <name type="common">Braun's stonewort</name>
    <dbReference type="NCBI Taxonomy" id="69332"/>
    <lineage>
        <taxon>Eukaryota</taxon>
        <taxon>Viridiplantae</taxon>
        <taxon>Streptophyta</taxon>
        <taxon>Charophyceae</taxon>
        <taxon>Charales</taxon>
        <taxon>Characeae</taxon>
        <taxon>Chara</taxon>
    </lineage>
</organism>
<evidence type="ECO:0000256" key="10">
    <source>
        <dbReference type="ARBA" id="ARBA00023212"/>
    </source>
</evidence>
<keyword evidence="10" id="KW-0206">Cytoskeleton</keyword>
<keyword evidence="5" id="KW-0067">ATP-binding</keyword>
<dbReference type="InterPro" id="IPR041589">
    <property type="entry name" value="DNAH3_AAA_lid_1"/>
</dbReference>
<evidence type="ECO:0000313" key="14">
    <source>
        <dbReference type="EMBL" id="GBG81999.1"/>
    </source>
</evidence>
<dbReference type="OMA" id="RIWAHEC"/>